<organism evidence="2">
    <name type="scientific">uncultured marine group II/III euryarchaeote AD1000_49_G12</name>
    <dbReference type="NCBI Taxonomy" id="1457780"/>
    <lineage>
        <taxon>Archaea</taxon>
        <taxon>Methanobacteriati</taxon>
        <taxon>Methanobacteriota</taxon>
        <taxon>environmental samples</taxon>
    </lineage>
</organism>
<name>A0A075FTI4_9EURY</name>
<sequence length="109" mass="11849">MFALALHSPEEILRAYWESPRITTPWSPPSVSNHRMAWAIAESSAVLLDPTSAPRKPSAETSVTTGPLFSRTTSPPPLPIPLSPDITQKPQPAGVWLVTFLFSSQDPST</sequence>
<dbReference type="AlphaFoldDB" id="A0A075FTI4"/>
<evidence type="ECO:0000313" key="2">
    <source>
        <dbReference type="EMBL" id="AIE94634.1"/>
    </source>
</evidence>
<feature type="region of interest" description="Disordered" evidence="1">
    <location>
        <begin position="50"/>
        <end position="85"/>
    </location>
</feature>
<feature type="compositionally biased region" description="Polar residues" evidence="1">
    <location>
        <begin position="59"/>
        <end position="73"/>
    </location>
</feature>
<evidence type="ECO:0000256" key="1">
    <source>
        <dbReference type="SAM" id="MobiDB-lite"/>
    </source>
</evidence>
<accession>A0A075FTI4</accession>
<protein>
    <submittedName>
        <fullName evidence="2">Uncharacterized protein</fullName>
    </submittedName>
</protein>
<proteinExistence type="predicted"/>
<dbReference type="EMBL" id="KF900427">
    <property type="protein sequence ID" value="AIE94634.1"/>
    <property type="molecule type" value="Genomic_DNA"/>
</dbReference>
<reference evidence="2" key="1">
    <citation type="journal article" date="2014" name="Genome Biol. Evol.">
        <title>Pangenome evidence for extensive interdomain horizontal transfer affecting lineage core and shell genes in uncultured planktonic thaumarchaeota and euryarchaeota.</title>
        <authorList>
            <person name="Deschamps P."/>
            <person name="Zivanovic Y."/>
            <person name="Moreira D."/>
            <person name="Rodriguez-Valera F."/>
            <person name="Lopez-Garcia P."/>
        </authorList>
    </citation>
    <scope>NUCLEOTIDE SEQUENCE</scope>
</reference>